<gene>
    <name evidence="1" type="ORF">NZK81_02945</name>
</gene>
<dbReference type="EMBL" id="JANZXA010000001">
    <property type="protein sequence ID" value="MCT2398497.1"/>
    <property type="molecule type" value="Genomic_DNA"/>
</dbReference>
<name>A0ABT2I111_9SPHN</name>
<accession>A0ABT2I111</accession>
<comment type="caution">
    <text evidence="1">The sequence shown here is derived from an EMBL/GenBank/DDBJ whole genome shotgun (WGS) entry which is preliminary data.</text>
</comment>
<evidence type="ECO:0008006" key="3">
    <source>
        <dbReference type="Google" id="ProtNLM"/>
    </source>
</evidence>
<dbReference type="RefSeq" id="WP_260043658.1">
    <property type="nucleotide sequence ID" value="NZ_JANZXA010000001.1"/>
</dbReference>
<dbReference type="Proteomes" id="UP001165583">
    <property type="component" value="Unassembled WGS sequence"/>
</dbReference>
<proteinExistence type="predicted"/>
<reference evidence="1" key="1">
    <citation type="submission" date="2022-09" db="EMBL/GenBank/DDBJ databases">
        <title>Novosphingobium sp. Nov., a polycyclic aromatic hydrocarbon-degrading bacterium isolated form mangrove sediments in HongKong.</title>
        <authorList>
            <person name="Hu Z."/>
        </authorList>
    </citation>
    <scope>NUCLEOTIDE SEQUENCE</scope>
    <source>
        <strain evidence="1">HK4-1</strain>
    </source>
</reference>
<evidence type="ECO:0000313" key="2">
    <source>
        <dbReference type="Proteomes" id="UP001165583"/>
    </source>
</evidence>
<keyword evidence="2" id="KW-1185">Reference proteome</keyword>
<sequence>MPERTPDLAAIAACEFDQRRTRAREMVATGKMTQHNADALLAPWLALVLLCDAPVSPALAAEIQEWRACILVGHGNAGVLWASKGSAAEARADMARELCPDGEWRAALGSARDAAILKARGSDDRSRRQRARDLNTLARAFCVPLTPAACGVAPAERPAAHSSATLERNAA</sequence>
<protein>
    <recommendedName>
        <fullName evidence="3">TIGR02444 family protein</fullName>
    </recommendedName>
</protein>
<organism evidence="1 2">
    <name type="scientific">Novosphingobium mangrovi</name>
    <name type="common">ex Huang et al. 2023</name>
    <dbReference type="NCBI Taxonomy" id="2976432"/>
    <lineage>
        <taxon>Bacteria</taxon>
        <taxon>Pseudomonadati</taxon>
        <taxon>Pseudomonadota</taxon>
        <taxon>Alphaproteobacteria</taxon>
        <taxon>Sphingomonadales</taxon>
        <taxon>Sphingomonadaceae</taxon>
        <taxon>Novosphingobium</taxon>
    </lineage>
</organism>
<evidence type="ECO:0000313" key="1">
    <source>
        <dbReference type="EMBL" id="MCT2398497.1"/>
    </source>
</evidence>